<dbReference type="PRINTS" id="PR00081">
    <property type="entry name" value="GDHRDH"/>
</dbReference>
<dbReference type="Pfam" id="PF00106">
    <property type="entry name" value="adh_short"/>
    <property type="match status" value="1"/>
</dbReference>
<accession>A0A4Y4CSZ9</accession>
<gene>
    <name evidence="5" type="ORF">ZRA01_21040</name>
</gene>
<sequence>MQTSVVALVRNTSYQAEALRQSVEQALALIEQPLSRLVRPGDRVLVKPYLRHGPMRAPETRMVSHPALIETMIGMVRDCGGRPTLGDEGSRHLRRTQPPPDEMWLHLLAERAGAELVSFAKAGGRLVPSGIPRPRQYLLSRAVLDADVVINLANAVLHPTFIWSGALKNMFNAVVGAGNAQLFELLRDHDALNAAVADLCRQSRPTLSLSDMTTVCPDSKADLWRVGLIGASTDPVALDSVSVQALGWDPGQIGSLVWGQRLGLGQWARQDIDLRGLSWADLPVFAQAQRKATAITPESRLQRTLRVVHKTTLRQRPIIDAARCTGCGDCIQICPIGLITAGPQGKPLIDYARCVDCMVCADACGEQAIKPGMRGWPAAALWPLNLARRAWCRSKTGYVWHVGNVSIRWQLKKTKPVRKPRAPAPPGTPRKEGIMQHLSSAQGAAPGAGGVALIVGVGPGLGASLARRFAREGMDIALVARDGQRLEALVDELQGLGVTARIYPCDITEDPAVTGMVRAVCSELDVPRLAVYCTEHYGPGHVVDIETAAFIDCWEVNCLGAFLVGREVARAMLTRGAGTLIFTGATAAMRGREGYANMAVGKWGQRALAQCMARELGPKGIHVAHVIIDGGILKDGSSALQWERMAGLYPDEIAENYLALHRQHPSTWTQELDLRPWIEKF</sequence>
<dbReference type="OrthoDB" id="9781785at2"/>
<dbReference type="Gene3D" id="3.40.50.720">
    <property type="entry name" value="NAD(P)-binding Rossmann-like Domain"/>
    <property type="match status" value="1"/>
</dbReference>
<dbReference type="SUPFAM" id="SSF51735">
    <property type="entry name" value="NAD(P)-binding Rossmann-fold domains"/>
    <property type="match status" value="1"/>
</dbReference>
<dbReference type="InterPro" id="IPR002347">
    <property type="entry name" value="SDR_fam"/>
</dbReference>
<dbReference type="InterPro" id="IPR017900">
    <property type="entry name" value="4Fe4S_Fe_S_CS"/>
</dbReference>
<dbReference type="GO" id="GO:0051536">
    <property type="term" value="F:iron-sulfur cluster binding"/>
    <property type="evidence" value="ECO:0007669"/>
    <property type="project" value="UniProtKB-KW"/>
</dbReference>
<dbReference type="EMBL" id="BJNV01000032">
    <property type="protein sequence ID" value="GEC96031.1"/>
    <property type="molecule type" value="Genomic_DNA"/>
</dbReference>
<keyword evidence="6" id="KW-1185">Reference proteome</keyword>
<evidence type="ECO:0000313" key="5">
    <source>
        <dbReference type="EMBL" id="GEC96031.1"/>
    </source>
</evidence>
<protein>
    <recommendedName>
        <fullName evidence="4">4Fe-4S ferredoxin-type domain-containing protein</fullName>
    </recommendedName>
</protein>
<keyword evidence="2" id="KW-0408">Iron</keyword>
<dbReference type="PANTHER" id="PTHR43431:SF1">
    <property type="entry name" value="OS08G0476300 PROTEIN"/>
    <property type="match status" value="1"/>
</dbReference>
<keyword evidence="3" id="KW-0411">Iron-sulfur</keyword>
<evidence type="ECO:0000313" key="6">
    <source>
        <dbReference type="Proteomes" id="UP000318422"/>
    </source>
</evidence>
<evidence type="ECO:0000259" key="4">
    <source>
        <dbReference type="PROSITE" id="PS51379"/>
    </source>
</evidence>
<dbReference type="Proteomes" id="UP000318422">
    <property type="component" value="Unassembled WGS sequence"/>
</dbReference>
<dbReference type="Pfam" id="PF04015">
    <property type="entry name" value="DUF362"/>
    <property type="match status" value="1"/>
</dbReference>
<organism evidence="5 6">
    <name type="scientific">Zoogloea ramigera</name>
    <dbReference type="NCBI Taxonomy" id="350"/>
    <lineage>
        <taxon>Bacteria</taxon>
        <taxon>Pseudomonadati</taxon>
        <taxon>Pseudomonadota</taxon>
        <taxon>Betaproteobacteria</taxon>
        <taxon>Rhodocyclales</taxon>
        <taxon>Zoogloeaceae</taxon>
        <taxon>Zoogloea</taxon>
    </lineage>
</organism>
<name>A0A4Y4CSZ9_ZOORA</name>
<feature type="domain" description="4Fe-4S ferredoxin-type" evidence="4">
    <location>
        <begin position="315"/>
        <end position="344"/>
    </location>
</feature>
<dbReference type="SUPFAM" id="SSF54862">
    <property type="entry name" value="4Fe-4S ferredoxins"/>
    <property type="match status" value="1"/>
</dbReference>
<dbReference type="Pfam" id="PF13187">
    <property type="entry name" value="Fer4_9"/>
    <property type="match status" value="1"/>
</dbReference>
<keyword evidence="1" id="KW-0479">Metal-binding</keyword>
<dbReference type="PROSITE" id="PS00198">
    <property type="entry name" value="4FE4S_FER_1"/>
    <property type="match status" value="2"/>
</dbReference>
<proteinExistence type="predicted"/>
<dbReference type="PANTHER" id="PTHR43431">
    <property type="entry name" value="OXIDOREDUCTASE, SHORT CHAIN DEHYDROGENASE/REDUCTASE FAMILY (AFU_ORTHOLOGUE AFUA_5G14000)"/>
    <property type="match status" value="1"/>
</dbReference>
<feature type="domain" description="4Fe-4S ferredoxin-type" evidence="4">
    <location>
        <begin position="345"/>
        <end position="374"/>
    </location>
</feature>
<dbReference type="InterPro" id="IPR017896">
    <property type="entry name" value="4Fe4S_Fe-S-bd"/>
</dbReference>
<dbReference type="Gene3D" id="3.30.70.20">
    <property type="match status" value="1"/>
</dbReference>
<evidence type="ECO:0000256" key="3">
    <source>
        <dbReference type="ARBA" id="ARBA00023014"/>
    </source>
</evidence>
<comment type="caution">
    <text evidence="5">The sequence shown here is derived from an EMBL/GenBank/DDBJ whole genome shotgun (WGS) entry which is preliminary data.</text>
</comment>
<reference evidence="5 6" key="1">
    <citation type="submission" date="2019-06" db="EMBL/GenBank/DDBJ databases">
        <title>Whole genome shotgun sequence of Zoogloea ramigera NBRC 15342.</title>
        <authorList>
            <person name="Hosoyama A."/>
            <person name="Uohara A."/>
            <person name="Ohji S."/>
            <person name="Ichikawa N."/>
        </authorList>
    </citation>
    <scope>NUCLEOTIDE SEQUENCE [LARGE SCALE GENOMIC DNA]</scope>
    <source>
        <strain evidence="5 6">NBRC 15342</strain>
    </source>
</reference>
<dbReference type="InterPro" id="IPR007160">
    <property type="entry name" value="DUF362"/>
</dbReference>
<evidence type="ECO:0000256" key="2">
    <source>
        <dbReference type="ARBA" id="ARBA00023004"/>
    </source>
</evidence>
<dbReference type="RefSeq" id="WP_141351941.1">
    <property type="nucleotide sequence ID" value="NZ_BJNV01000032.1"/>
</dbReference>
<dbReference type="GO" id="GO:0046872">
    <property type="term" value="F:metal ion binding"/>
    <property type="evidence" value="ECO:0007669"/>
    <property type="project" value="UniProtKB-KW"/>
</dbReference>
<dbReference type="PROSITE" id="PS51379">
    <property type="entry name" value="4FE4S_FER_2"/>
    <property type="match status" value="2"/>
</dbReference>
<evidence type="ECO:0000256" key="1">
    <source>
        <dbReference type="ARBA" id="ARBA00022723"/>
    </source>
</evidence>
<dbReference type="AlphaFoldDB" id="A0A4Y4CSZ9"/>
<dbReference type="InterPro" id="IPR036291">
    <property type="entry name" value="NAD(P)-bd_dom_sf"/>
</dbReference>